<dbReference type="AlphaFoldDB" id="A0A937VY76"/>
<gene>
    <name evidence="1" type="ORF">FJZ47_05525</name>
</gene>
<dbReference type="EMBL" id="VGLS01000116">
    <property type="protein sequence ID" value="MBM3223251.1"/>
    <property type="molecule type" value="Genomic_DNA"/>
</dbReference>
<protein>
    <recommendedName>
        <fullName evidence="3">Glycine reductase</fullName>
    </recommendedName>
</protein>
<sequence>MSEGYSSWCAVWLGASGKGNGMTGDVGTFRLEQGVFPVQRATFASATHYHDGMLQIDRAALLGAIAEPRYMADLAIHLAHPGESCRIVHVLDTVAPLVKVQGRSSAYPGFLGPAIPAGDGRTHALAGFAIVVCAHFPEPTSGALSPAEAIIDMSGPAAPYCACGDTVNLVLVAQPAPGITNADFDAALHRVKLKAATYLARTTAALAPPVLETYELHAVDPALPRVVYLDQLHQQGLMAQTFLYGQHTQGLEPTVLHPNELLDGALVNGNYRQPGRAATYGHTHNFLLRELYRRHGHDVHFLGVVIGRGWQDAQARKERQGWMMARVARLLGAQVALLSADVGGTGGNNTIDFMQTVKACEQMGLQTVAVMQESGNPDGSDPTVVDFVPEADALVSVGGIGWHTPSAPAVERVIGGTTVRPSIAEAPRASAGPLDVECWYGAIWKRAELGLSAVDV</sequence>
<dbReference type="Pfam" id="PF09338">
    <property type="entry name" value="Gly_reductase"/>
    <property type="match status" value="1"/>
</dbReference>
<accession>A0A937VY76</accession>
<name>A0A937VY76_UNCTE</name>
<dbReference type="InterPro" id="IPR015417">
    <property type="entry name" value="Gly_reductase_pB_sua/b"/>
</dbReference>
<proteinExistence type="predicted"/>
<organism evidence="1 2">
    <name type="scientific">Tectimicrobiota bacterium</name>
    <dbReference type="NCBI Taxonomy" id="2528274"/>
    <lineage>
        <taxon>Bacteria</taxon>
        <taxon>Pseudomonadati</taxon>
        <taxon>Nitrospinota/Tectimicrobiota group</taxon>
        <taxon>Candidatus Tectimicrobiota</taxon>
    </lineage>
</organism>
<reference evidence="1" key="1">
    <citation type="submission" date="2019-03" db="EMBL/GenBank/DDBJ databases">
        <title>Lake Tanganyika Metagenome-Assembled Genomes (MAGs).</title>
        <authorList>
            <person name="Tran P."/>
        </authorList>
    </citation>
    <scope>NUCLEOTIDE SEQUENCE</scope>
    <source>
        <strain evidence="1">K_DeepCast_65m_m2_066</strain>
    </source>
</reference>
<evidence type="ECO:0008006" key="3">
    <source>
        <dbReference type="Google" id="ProtNLM"/>
    </source>
</evidence>
<evidence type="ECO:0000313" key="2">
    <source>
        <dbReference type="Proteomes" id="UP000712673"/>
    </source>
</evidence>
<dbReference type="Proteomes" id="UP000712673">
    <property type="component" value="Unassembled WGS sequence"/>
</dbReference>
<evidence type="ECO:0000313" key="1">
    <source>
        <dbReference type="EMBL" id="MBM3223251.1"/>
    </source>
</evidence>
<comment type="caution">
    <text evidence="1">The sequence shown here is derived from an EMBL/GenBank/DDBJ whole genome shotgun (WGS) entry which is preliminary data.</text>
</comment>
<dbReference type="GO" id="GO:0050485">
    <property type="term" value="F:oxidoreductase activity, acting on X-H and Y-H to form an X-Y bond, with a disulfide as acceptor"/>
    <property type="evidence" value="ECO:0007669"/>
    <property type="project" value="InterPro"/>
</dbReference>